<dbReference type="NCBIfam" id="TIGR00368">
    <property type="entry name" value="YifB family Mg chelatase-like AAA ATPase"/>
    <property type="match status" value="1"/>
</dbReference>
<evidence type="ECO:0000256" key="2">
    <source>
        <dbReference type="ARBA" id="ARBA00022741"/>
    </source>
</evidence>
<evidence type="ECO:0000256" key="1">
    <source>
        <dbReference type="ARBA" id="ARBA00006354"/>
    </source>
</evidence>
<dbReference type="CDD" id="cd00009">
    <property type="entry name" value="AAA"/>
    <property type="match status" value="1"/>
</dbReference>
<dbReference type="PANTHER" id="PTHR32039:SF7">
    <property type="entry name" value="COMPETENCE PROTEIN COMM"/>
    <property type="match status" value="1"/>
</dbReference>
<dbReference type="InterPro" id="IPR000523">
    <property type="entry name" value="Mg_chelatse_chII-like_cat_dom"/>
</dbReference>
<evidence type="ECO:0000313" key="5">
    <source>
        <dbReference type="EMBL" id="MDC0685342.1"/>
    </source>
</evidence>
<dbReference type="RefSeq" id="WP_272103567.1">
    <property type="nucleotide sequence ID" value="NZ_JAQNDK010000006.1"/>
</dbReference>
<comment type="caution">
    <text evidence="5">The sequence shown here is derived from an EMBL/GenBank/DDBJ whole genome shotgun (WGS) entry which is preliminary data.</text>
</comment>
<dbReference type="Gene3D" id="3.30.230.10">
    <property type="match status" value="1"/>
</dbReference>
<dbReference type="InterPro" id="IPR020568">
    <property type="entry name" value="Ribosomal_Su5_D2-typ_SF"/>
</dbReference>
<dbReference type="EMBL" id="JAQNDK010000006">
    <property type="protein sequence ID" value="MDC0685342.1"/>
    <property type="molecule type" value="Genomic_DNA"/>
</dbReference>
<gene>
    <name evidence="5" type="ORF">POL72_46985</name>
</gene>
<reference evidence="5 6" key="1">
    <citation type="submission" date="2023-01" db="EMBL/GenBank/DDBJ databases">
        <title>Minimal conservation of predation-associated metabolite biosynthetic gene clusters underscores biosynthetic potential of Myxococcota including descriptions for ten novel species: Archangium lansinium sp. nov., Myxococcus landrumus sp. nov., Nannocystis bai.</title>
        <authorList>
            <person name="Ahearne A."/>
            <person name="Stevens C."/>
            <person name="Dowd S."/>
        </authorList>
    </citation>
    <scope>NUCLEOTIDE SEQUENCE [LARGE SCALE GENOMIC DNA]</scope>
    <source>
        <strain evidence="5 6">WIWO2</strain>
    </source>
</reference>
<dbReference type="PANTHER" id="PTHR32039">
    <property type="entry name" value="MAGNESIUM-CHELATASE SUBUNIT CHLI"/>
    <property type="match status" value="1"/>
</dbReference>
<keyword evidence="3" id="KW-0067">ATP-binding</keyword>
<evidence type="ECO:0000259" key="4">
    <source>
        <dbReference type="SMART" id="SM00382"/>
    </source>
</evidence>
<keyword evidence="6" id="KW-1185">Reference proteome</keyword>
<dbReference type="SUPFAM" id="SSF54211">
    <property type="entry name" value="Ribosomal protein S5 domain 2-like"/>
    <property type="match status" value="1"/>
</dbReference>
<dbReference type="InterPro" id="IPR003593">
    <property type="entry name" value="AAA+_ATPase"/>
</dbReference>
<dbReference type="Pfam" id="PF13335">
    <property type="entry name" value="Mg_chelatase_C"/>
    <property type="match status" value="1"/>
</dbReference>
<dbReference type="InterPro" id="IPR027417">
    <property type="entry name" value="P-loop_NTPase"/>
</dbReference>
<feature type="domain" description="AAA+ ATPase" evidence="4">
    <location>
        <begin position="212"/>
        <end position="395"/>
    </location>
</feature>
<dbReference type="SUPFAM" id="SSF52540">
    <property type="entry name" value="P-loop containing nucleoside triphosphate hydrolases"/>
    <property type="match status" value="1"/>
</dbReference>
<dbReference type="InterPro" id="IPR001208">
    <property type="entry name" value="MCM_dom"/>
</dbReference>
<proteinExistence type="inferred from homology"/>
<dbReference type="Gene3D" id="3.40.50.300">
    <property type="entry name" value="P-loop containing nucleotide triphosphate hydrolases"/>
    <property type="match status" value="1"/>
</dbReference>
<dbReference type="InterPro" id="IPR004482">
    <property type="entry name" value="Mg_chelat-rel"/>
</dbReference>
<keyword evidence="2" id="KW-0547">Nucleotide-binding</keyword>
<dbReference type="SMART" id="SM00382">
    <property type="entry name" value="AAA"/>
    <property type="match status" value="1"/>
</dbReference>
<protein>
    <submittedName>
        <fullName evidence="5">YifB family Mg chelatase-like AAA ATPase</fullName>
    </submittedName>
</protein>
<dbReference type="InterPro" id="IPR014721">
    <property type="entry name" value="Ribsml_uS5_D2-typ_fold_subgr"/>
</dbReference>
<dbReference type="Pfam" id="PF01078">
    <property type="entry name" value="Mg_chelatase"/>
    <property type="match status" value="1"/>
</dbReference>
<dbReference type="PRINTS" id="PR01657">
    <property type="entry name" value="MCMFAMILY"/>
</dbReference>
<dbReference type="InterPro" id="IPR025158">
    <property type="entry name" value="Mg_chelat-rel_C"/>
</dbReference>
<evidence type="ECO:0000313" key="6">
    <source>
        <dbReference type="Proteomes" id="UP001217485"/>
    </source>
</evidence>
<sequence>MQATALTFSLLGLDAHPIRVEVDSGRGPSFFQMVGLAEASVRESRVRVRAALQQLGIELDEYVITVNLAPADLKKSGGAYDLAIAIAALAALGKVPAEGLDRIGLLGELSLSGAVRPVRGVLPALRGAAAQRVTRAIVPQGNAREAASVAGIDVLIAEHLGQVVAHLRGNRPLAGAGTMAAIDAEPSAAAADLAEVRGQHGARRALEIAASGGHNLIMMGPPGSGKTMLARRLPTVLPPMSYDEALDITAIHSVAGLLSPDRGLVAIRPFRAPHHTVSAAGLVGGGDPIRPGEVSLAHHGCLFLDELLEFRRGVLEALREPLEEGTVALCRARARVVFPARPILVAAINPCPCGFHGDRGNRCACSLDRVRAYRARLSGPLLDRIDLHISLPPVDVAHLCAPLADGRSALEAPESSAAVRARVVEARAAQRGRFEAGEVAATHNAELGPRDLARVAMPDATGARVLASAVERLGLSARAYTKVLRVARTLADMDRSSAVRAAHVAEAIGARLFDREAASGPAPATTAAGA</sequence>
<accession>A0ABT5CJS3</accession>
<name>A0ABT5CJS3_9BACT</name>
<organism evidence="5 6">
    <name type="scientific">Sorangium atrum</name>
    <dbReference type="NCBI Taxonomy" id="2995308"/>
    <lineage>
        <taxon>Bacteria</taxon>
        <taxon>Pseudomonadati</taxon>
        <taxon>Myxococcota</taxon>
        <taxon>Polyangia</taxon>
        <taxon>Polyangiales</taxon>
        <taxon>Polyangiaceae</taxon>
        <taxon>Sorangium</taxon>
    </lineage>
</organism>
<evidence type="ECO:0000256" key="3">
    <source>
        <dbReference type="ARBA" id="ARBA00022840"/>
    </source>
</evidence>
<dbReference type="InterPro" id="IPR045006">
    <property type="entry name" value="CHLI-like"/>
</dbReference>
<dbReference type="Pfam" id="PF13541">
    <property type="entry name" value="ChlI"/>
    <property type="match status" value="1"/>
</dbReference>
<comment type="similarity">
    <text evidence="1">Belongs to the Mg-chelatase subunits D/I family. ComM subfamily.</text>
</comment>
<dbReference type="Proteomes" id="UP001217485">
    <property type="component" value="Unassembled WGS sequence"/>
</dbReference>